<accession>A0A6A0ACE4</accession>
<keyword evidence="3" id="KW-1185">Reference proteome</keyword>
<proteinExistence type="predicted"/>
<sequence length="31" mass="3281">MEEDLVAAEAVPAAPLDANAQQEGEELRQGQ</sequence>
<reference evidence="2 3" key="1">
    <citation type="submission" date="2020-02" db="EMBL/GenBank/DDBJ databases">
        <title>Draft genome sequence of Haematococcus lacustris strain NIES-144.</title>
        <authorList>
            <person name="Morimoto D."/>
            <person name="Nakagawa S."/>
            <person name="Yoshida T."/>
            <person name="Sawayama S."/>
        </authorList>
    </citation>
    <scope>NUCLEOTIDE SEQUENCE [LARGE SCALE GENOMIC DNA]</scope>
    <source>
        <strain evidence="2 3">NIES-144</strain>
    </source>
</reference>
<evidence type="ECO:0000313" key="2">
    <source>
        <dbReference type="EMBL" id="GFH29724.1"/>
    </source>
</evidence>
<name>A0A6A0ACE4_HAELA</name>
<comment type="caution">
    <text evidence="2">The sequence shown here is derived from an EMBL/GenBank/DDBJ whole genome shotgun (WGS) entry which is preliminary data.</text>
</comment>
<feature type="compositionally biased region" description="Low complexity" evidence="1">
    <location>
        <begin position="7"/>
        <end position="18"/>
    </location>
</feature>
<feature type="region of interest" description="Disordered" evidence="1">
    <location>
        <begin position="1"/>
        <end position="31"/>
    </location>
</feature>
<gene>
    <name evidence="2" type="ORF">HaLaN_28436</name>
</gene>
<dbReference type="EMBL" id="BLLF01004495">
    <property type="protein sequence ID" value="GFH29724.1"/>
    <property type="molecule type" value="Genomic_DNA"/>
</dbReference>
<dbReference type="AlphaFoldDB" id="A0A6A0ACE4"/>
<evidence type="ECO:0000313" key="3">
    <source>
        <dbReference type="Proteomes" id="UP000485058"/>
    </source>
</evidence>
<organism evidence="2 3">
    <name type="scientific">Haematococcus lacustris</name>
    <name type="common">Green alga</name>
    <name type="synonym">Haematococcus pluvialis</name>
    <dbReference type="NCBI Taxonomy" id="44745"/>
    <lineage>
        <taxon>Eukaryota</taxon>
        <taxon>Viridiplantae</taxon>
        <taxon>Chlorophyta</taxon>
        <taxon>core chlorophytes</taxon>
        <taxon>Chlorophyceae</taxon>
        <taxon>CS clade</taxon>
        <taxon>Chlamydomonadales</taxon>
        <taxon>Haematococcaceae</taxon>
        <taxon>Haematococcus</taxon>
    </lineage>
</organism>
<dbReference type="Proteomes" id="UP000485058">
    <property type="component" value="Unassembled WGS sequence"/>
</dbReference>
<protein>
    <submittedName>
        <fullName evidence="2">Uncharacterized protein</fullName>
    </submittedName>
</protein>
<evidence type="ECO:0000256" key="1">
    <source>
        <dbReference type="SAM" id="MobiDB-lite"/>
    </source>
</evidence>